<dbReference type="Pfam" id="PF07561">
    <property type="entry name" value="DUF1540"/>
    <property type="match status" value="2"/>
</dbReference>
<sequence>MPLLSCSAQNCVYNEDKYCSKGDILVQGDEAQTACETCCSSFKEAGEGSYKNSVGTPSAMVQIDCTACKCHYNENNRCMAGQVDISGQSACTCTQTECSTFEKQ</sequence>
<evidence type="ECO:0000313" key="2">
    <source>
        <dbReference type="EMBL" id="MCU6726572.1"/>
    </source>
</evidence>
<dbReference type="RefSeq" id="WP_262655824.1">
    <property type="nucleotide sequence ID" value="NZ_JAOQKE010000029.1"/>
</dbReference>
<organism evidence="2 3">
    <name type="scientific">Muricoprocola aceti</name>
    <dbReference type="NCBI Taxonomy" id="2981772"/>
    <lineage>
        <taxon>Bacteria</taxon>
        <taxon>Bacillati</taxon>
        <taxon>Bacillota</taxon>
        <taxon>Clostridia</taxon>
        <taxon>Lachnospirales</taxon>
        <taxon>Lachnospiraceae</taxon>
        <taxon>Muricoprocola</taxon>
    </lineage>
</organism>
<protein>
    <submittedName>
        <fullName evidence="2">DUF1540 domain-containing protein</fullName>
    </submittedName>
</protein>
<accession>A0ABT2SPY9</accession>
<dbReference type="InterPro" id="IPR011437">
    <property type="entry name" value="DUF1540"/>
</dbReference>
<reference evidence="2 3" key="1">
    <citation type="journal article" date="2021" name="ISME Commun">
        <title>Automated analysis of genomic sequences facilitates high-throughput and comprehensive description of bacteria.</title>
        <authorList>
            <person name="Hitch T.C.A."/>
        </authorList>
    </citation>
    <scope>NUCLEOTIDE SEQUENCE [LARGE SCALE GENOMIC DNA]</scope>
    <source>
        <strain evidence="2 3">Sanger_29</strain>
    </source>
</reference>
<dbReference type="EMBL" id="JAOQKE010000029">
    <property type="protein sequence ID" value="MCU6726572.1"/>
    <property type="molecule type" value="Genomic_DNA"/>
</dbReference>
<feature type="domain" description="DUF1540" evidence="1">
    <location>
        <begin position="5"/>
        <end position="42"/>
    </location>
</feature>
<comment type="caution">
    <text evidence="2">The sequence shown here is derived from an EMBL/GenBank/DDBJ whole genome shotgun (WGS) entry which is preliminary data.</text>
</comment>
<feature type="domain" description="DUF1540" evidence="1">
    <location>
        <begin position="63"/>
        <end position="101"/>
    </location>
</feature>
<dbReference type="Proteomes" id="UP001652338">
    <property type="component" value="Unassembled WGS sequence"/>
</dbReference>
<proteinExistence type="predicted"/>
<evidence type="ECO:0000313" key="3">
    <source>
        <dbReference type="Proteomes" id="UP001652338"/>
    </source>
</evidence>
<keyword evidence="3" id="KW-1185">Reference proteome</keyword>
<evidence type="ECO:0000259" key="1">
    <source>
        <dbReference type="Pfam" id="PF07561"/>
    </source>
</evidence>
<gene>
    <name evidence="2" type="ORF">OCV47_14790</name>
</gene>
<name>A0ABT2SPY9_9FIRM</name>